<evidence type="ECO:0000313" key="3">
    <source>
        <dbReference type="Proteomes" id="UP000244496"/>
    </source>
</evidence>
<dbReference type="OrthoDB" id="7863719at2"/>
<gene>
    <name evidence="2" type="ORF">HYN69_04920</name>
</gene>
<dbReference type="KEGG" id="geh:HYN69_04920"/>
<evidence type="ECO:0000256" key="1">
    <source>
        <dbReference type="SAM" id="Phobius"/>
    </source>
</evidence>
<sequence>MADELDDLWVAARSRRIEPSEALMARVLADGLAEQPRPALVARRQRRGLFARLAEVFGGFGALAGMGGAALAGVALGFVQPAQVTEFADAVLGVQAASVELMPDAASLWAGE</sequence>
<dbReference type="RefSeq" id="WP_108434769.1">
    <property type="nucleotide sequence ID" value="NZ_CP028918.1"/>
</dbReference>
<keyword evidence="1" id="KW-0812">Transmembrane</keyword>
<accession>A0A2S0UJH8</accession>
<keyword evidence="1" id="KW-1133">Transmembrane helix</keyword>
<organism evidence="2 3">
    <name type="scientific">Paragemmobacter aquarius</name>
    <dbReference type="NCBI Taxonomy" id="2169400"/>
    <lineage>
        <taxon>Bacteria</taxon>
        <taxon>Pseudomonadati</taxon>
        <taxon>Pseudomonadota</taxon>
        <taxon>Alphaproteobacteria</taxon>
        <taxon>Rhodobacterales</taxon>
        <taxon>Paracoccaceae</taxon>
        <taxon>Paragemmobacter</taxon>
    </lineage>
</organism>
<proteinExistence type="predicted"/>
<keyword evidence="3" id="KW-1185">Reference proteome</keyword>
<dbReference type="AlphaFoldDB" id="A0A2S0UJH8"/>
<protein>
    <submittedName>
        <fullName evidence="2">Dihydroorotate dehydrogenase</fullName>
    </submittedName>
</protein>
<dbReference type="Proteomes" id="UP000244496">
    <property type="component" value="Chromosome"/>
</dbReference>
<keyword evidence="1" id="KW-0472">Membrane</keyword>
<reference evidence="2 3" key="1">
    <citation type="submission" date="2018-04" db="EMBL/GenBank/DDBJ databases">
        <title>Genome sequencing of Gemmobacter.</title>
        <authorList>
            <person name="Yi H."/>
            <person name="Baek M.-G."/>
        </authorList>
    </citation>
    <scope>NUCLEOTIDE SEQUENCE [LARGE SCALE GENOMIC DNA]</scope>
    <source>
        <strain evidence="2 3">HYN0069</strain>
    </source>
</reference>
<name>A0A2S0UJH8_9RHOB</name>
<dbReference type="EMBL" id="CP028918">
    <property type="protein sequence ID" value="AWB47945.1"/>
    <property type="molecule type" value="Genomic_DNA"/>
</dbReference>
<feature type="transmembrane region" description="Helical" evidence="1">
    <location>
        <begin position="53"/>
        <end position="79"/>
    </location>
</feature>
<evidence type="ECO:0000313" key="2">
    <source>
        <dbReference type="EMBL" id="AWB47945.1"/>
    </source>
</evidence>